<dbReference type="EC" id="1.4.4.2" evidence="5"/>
<dbReference type="InterPro" id="IPR003437">
    <property type="entry name" value="GcvP"/>
</dbReference>
<evidence type="ECO:0000256" key="8">
    <source>
        <dbReference type="ARBA" id="ARBA00049026"/>
    </source>
</evidence>
<evidence type="ECO:0000313" key="12">
    <source>
        <dbReference type="EMBL" id="MBO8433587.1"/>
    </source>
</evidence>
<evidence type="ECO:0000259" key="11">
    <source>
        <dbReference type="Pfam" id="PF21478"/>
    </source>
</evidence>
<dbReference type="InterPro" id="IPR020581">
    <property type="entry name" value="GDC_P"/>
</dbReference>
<evidence type="ECO:0000256" key="6">
    <source>
        <dbReference type="ARBA" id="ARBA00022898"/>
    </source>
</evidence>
<accession>A0A9D9DUU0</accession>
<evidence type="ECO:0000256" key="4">
    <source>
        <dbReference type="ARBA" id="ARBA00011690"/>
    </source>
</evidence>
<evidence type="ECO:0000256" key="5">
    <source>
        <dbReference type="ARBA" id="ARBA00012134"/>
    </source>
</evidence>
<comment type="function">
    <text evidence="2">The glycine cleavage system catalyzes the degradation of glycine. The P protein binds the alpha-amino group of glycine through its pyridoxal phosphate cofactor; CO(2) is released and the remaining methylamine moiety is then transferred to the lipoamide cofactor of the H protein.</text>
</comment>
<dbReference type="NCBIfam" id="TIGR00461">
    <property type="entry name" value="gcvP"/>
    <property type="match status" value="1"/>
</dbReference>
<dbReference type="GO" id="GO:0019464">
    <property type="term" value="P:glycine decarboxylation via glycine cleavage system"/>
    <property type="evidence" value="ECO:0007669"/>
    <property type="project" value="TreeGrafter"/>
</dbReference>
<keyword evidence="6 9" id="KW-0663">Pyridoxal phosphate</keyword>
<protein>
    <recommendedName>
        <fullName evidence="5">glycine dehydrogenase (aminomethyl-transferring)</fullName>
        <ecNumber evidence="5">1.4.4.2</ecNumber>
    </recommendedName>
</protein>
<dbReference type="InterPro" id="IPR049316">
    <property type="entry name" value="GDC-P_C"/>
</dbReference>
<feature type="domain" description="Glycine cleavage system P-protein N-terminal" evidence="10">
    <location>
        <begin position="463"/>
        <end position="738"/>
    </location>
</feature>
<dbReference type="InterPro" id="IPR049315">
    <property type="entry name" value="GDC-P_N"/>
</dbReference>
<dbReference type="GO" id="GO:0005829">
    <property type="term" value="C:cytosol"/>
    <property type="evidence" value="ECO:0007669"/>
    <property type="project" value="TreeGrafter"/>
</dbReference>
<comment type="catalytic activity">
    <reaction evidence="8">
        <text>N(6)-[(R)-lipoyl]-L-lysyl-[glycine-cleavage complex H protein] + glycine + H(+) = N(6)-[(R)-S(8)-aminomethyldihydrolipoyl]-L-lysyl-[glycine-cleavage complex H protein] + CO2</text>
        <dbReference type="Rhea" id="RHEA:24304"/>
        <dbReference type="Rhea" id="RHEA-COMP:10494"/>
        <dbReference type="Rhea" id="RHEA-COMP:10495"/>
        <dbReference type="ChEBI" id="CHEBI:15378"/>
        <dbReference type="ChEBI" id="CHEBI:16526"/>
        <dbReference type="ChEBI" id="CHEBI:57305"/>
        <dbReference type="ChEBI" id="CHEBI:83099"/>
        <dbReference type="ChEBI" id="CHEBI:83143"/>
        <dbReference type="EC" id="1.4.4.2"/>
    </reaction>
</comment>
<feature type="modified residue" description="N6-(pyridoxal phosphate)lysine" evidence="9">
    <location>
        <position position="710"/>
    </location>
</feature>
<feature type="domain" description="Glycine dehydrogenase C-terminal" evidence="11">
    <location>
        <begin position="781"/>
        <end position="902"/>
    </location>
</feature>
<dbReference type="GO" id="GO:0005960">
    <property type="term" value="C:glycine cleavage complex"/>
    <property type="evidence" value="ECO:0007669"/>
    <property type="project" value="TreeGrafter"/>
</dbReference>
<proteinExistence type="inferred from homology"/>
<dbReference type="InterPro" id="IPR015421">
    <property type="entry name" value="PyrdxlP-dep_Trfase_major"/>
</dbReference>
<dbReference type="InterPro" id="IPR015422">
    <property type="entry name" value="PyrdxlP-dep_Trfase_small"/>
</dbReference>
<evidence type="ECO:0000313" key="13">
    <source>
        <dbReference type="Proteomes" id="UP000823612"/>
    </source>
</evidence>
<evidence type="ECO:0000259" key="10">
    <source>
        <dbReference type="Pfam" id="PF02347"/>
    </source>
</evidence>
<dbReference type="PANTHER" id="PTHR11773">
    <property type="entry name" value="GLYCINE DEHYDROGENASE, DECARBOXYLATING"/>
    <property type="match status" value="1"/>
</dbReference>
<feature type="domain" description="Glycine cleavage system P-protein N-terminal" evidence="10">
    <location>
        <begin position="8"/>
        <end position="436"/>
    </location>
</feature>
<evidence type="ECO:0000256" key="7">
    <source>
        <dbReference type="ARBA" id="ARBA00023002"/>
    </source>
</evidence>
<dbReference type="GO" id="GO:0004375">
    <property type="term" value="F:glycine dehydrogenase (decarboxylating) activity"/>
    <property type="evidence" value="ECO:0007669"/>
    <property type="project" value="UniProtKB-EC"/>
</dbReference>
<reference evidence="12" key="2">
    <citation type="journal article" date="2021" name="PeerJ">
        <title>Extensive microbial diversity within the chicken gut microbiome revealed by metagenomics and culture.</title>
        <authorList>
            <person name="Gilroy R."/>
            <person name="Ravi A."/>
            <person name="Getino M."/>
            <person name="Pursley I."/>
            <person name="Horton D.L."/>
            <person name="Alikhan N.F."/>
            <person name="Baker D."/>
            <person name="Gharbi K."/>
            <person name="Hall N."/>
            <person name="Watson M."/>
            <person name="Adriaenssens E.M."/>
            <person name="Foster-Nyarko E."/>
            <person name="Jarju S."/>
            <person name="Secka A."/>
            <person name="Antonio M."/>
            <person name="Oren A."/>
            <person name="Chaudhuri R.R."/>
            <person name="La Ragione R."/>
            <person name="Hildebrand F."/>
            <person name="Pallen M.J."/>
        </authorList>
    </citation>
    <scope>NUCLEOTIDE SEQUENCE</scope>
    <source>
        <strain evidence="12">2889</strain>
    </source>
</reference>
<dbReference type="CDD" id="cd00613">
    <property type="entry name" value="GDC-P"/>
    <property type="match status" value="2"/>
</dbReference>
<comment type="caution">
    <text evidence="12">The sequence shown here is derived from an EMBL/GenBank/DDBJ whole genome shotgun (WGS) entry which is preliminary data.</text>
</comment>
<dbReference type="Pfam" id="PF02347">
    <property type="entry name" value="GDC-P"/>
    <property type="match status" value="2"/>
</dbReference>
<dbReference type="Gene3D" id="3.90.1150.10">
    <property type="entry name" value="Aspartate Aminotransferase, domain 1"/>
    <property type="match status" value="2"/>
</dbReference>
<evidence type="ECO:0000256" key="1">
    <source>
        <dbReference type="ARBA" id="ARBA00001933"/>
    </source>
</evidence>
<dbReference type="Gene3D" id="3.40.640.10">
    <property type="entry name" value="Type I PLP-dependent aspartate aminotransferase-like (Major domain)"/>
    <property type="match status" value="2"/>
</dbReference>
<evidence type="ECO:0000256" key="2">
    <source>
        <dbReference type="ARBA" id="ARBA00003788"/>
    </source>
</evidence>
<comment type="cofactor">
    <cofactor evidence="1 9">
        <name>pyridoxal 5'-phosphate</name>
        <dbReference type="ChEBI" id="CHEBI:597326"/>
    </cofactor>
</comment>
<dbReference type="NCBIfam" id="NF003346">
    <property type="entry name" value="PRK04366.1"/>
    <property type="match status" value="1"/>
</dbReference>
<dbReference type="InterPro" id="IPR015424">
    <property type="entry name" value="PyrdxlP-dep_Trfase"/>
</dbReference>
<comment type="subunit">
    <text evidence="4">The glycine cleavage system is composed of four proteins: P, T, L and H.</text>
</comment>
<evidence type="ECO:0000256" key="3">
    <source>
        <dbReference type="ARBA" id="ARBA00010756"/>
    </source>
</evidence>
<dbReference type="AlphaFoldDB" id="A0A9D9DUU0"/>
<keyword evidence="7 12" id="KW-0560">Oxidoreductase</keyword>
<sequence length="955" mass="105813">MITNNFARRHNGPNPEQTQKMLETIGVKSMDELIEKTVPAAIRLPKPMDLPEAMNEYQYLNHLHELASKNQVFRSYIGMGYYNCITPAVITRNILENPGWYTSYTPYQAEISQGRLEALLNYQTMVADMTGLPLANASLLDEGTAAAEAMIMFYHSRSRDKVKANANVCFVDERLFPQTISVLKTRAHLLGFQLEFGKMEEYKFRPEVFGAIIQQVDRNGQVHEIKSVIDAAHEAGVLVAVACDLMALAILRAPGKDGADCAFGNSQRFGLPLGFGGPSAGFFACTNDFKRMIPGRIIGITIDAQGNKALRLALQTREQHIKRDKATSNICTAQALMAVMSGMYAVYHGQDGIREIALDIHALAKRLAKRGVEYGFRQLNTVFFDTVYFHSPVSIEKVREIALAHRMNFNYLDDRTFTISLDETTSLDDVREIIGILAEAVGQKHVCEGGKCCHGHCKHEILEDIPENLRRITPYLTHPVFNTYHSETEMMRYIKKLEVKDLALNRAMIPLGSCTMKLNAAAEMMCLSLPEMAGIHPFVPAEQAQGYHELIDRLEKDLCEITGFYKASFQPNSGAAGEYTGLSVIRAYQEAQGESHRNICLIPASAHGTNPASAAMAGLKVVVVASTPEGEIDVNDLKAKVEQYGKEISCLMITYPSTHGVFEEAVLEIIKTVHSCGAQVYMDGANMNAQVGLTSPGYMGADVCHLNLHKTFAMPHGGGGPGVGPICVAKHLAAYLPDHCMIPVSHTGRPAVSSSPYGSAFILPITYGYIRMLGAEGLKSATEYAILNANYLRARLKDYYKIFYTGKQGMNAHEMILDCNQFLMSANIQVGDIAKRLMDYGFHAPTVAFPVHGTLMVEPTESEPLAELDRLVDAFIAIRKEIAEIEEGKADRENNVVKNAPHTQYMVCADEWKFPYTRQQAAFPLPHEDKYWPACAKVDDAYGDRNLQCTWPEAE</sequence>
<name>A0A9D9DUU0_9BACT</name>
<comment type="similarity">
    <text evidence="3">Belongs to the GcvP family.</text>
</comment>
<gene>
    <name evidence="12" type="primary">gcvP</name>
    <name evidence="12" type="ORF">IAB08_09910</name>
</gene>
<dbReference type="Proteomes" id="UP000823612">
    <property type="component" value="Unassembled WGS sequence"/>
</dbReference>
<dbReference type="GO" id="GO:0016594">
    <property type="term" value="F:glycine binding"/>
    <property type="evidence" value="ECO:0007669"/>
    <property type="project" value="TreeGrafter"/>
</dbReference>
<reference evidence="12" key="1">
    <citation type="submission" date="2020-10" db="EMBL/GenBank/DDBJ databases">
        <authorList>
            <person name="Gilroy R."/>
        </authorList>
    </citation>
    <scope>NUCLEOTIDE SEQUENCE</scope>
    <source>
        <strain evidence="12">2889</strain>
    </source>
</reference>
<dbReference type="FunFam" id="3.40.640.10:FF:000005">
    <property type="entry name" value="Glycine dehydrogenase (decarboxylating), mitochondrial"/>
    <property type="match status" value="1"/>
</dbReference>
<dbReference type="Pfam" id="PF21478">
    <property type="entry name" value="GcvP2_C"/>
    <property type="match status" value="1"/>
</dbReference>
<dbReference type="SUPFAM" id="SSF53383">
    <property type="entry name" value="PLP-dependent transferases"/>
    <property type="match status" value="2"/>
</dbReference>
<organism evidence="12 13">
    <name type="scientific">Candidatus Pullibacteroides excrementavium</name>
    <dbReference type="NCBI Taxonomy" id="2840905"/>
    <lineage>
        <taxon>Bacteria</taxon>
        <taxon>Pseudomonadati</taxon>
        <taxon>Bacteroidota</taxon>
        <taxon>Bacteroidia</taxon>
        <taxon>Bacteroidales</taxon>
        <taxon>Candidatus Pullibacteroides</taxon>
    </lineage>
</organism>
<dbReference type="GO" id="GO:0030170">
    <property type="term" value="F:pyridoxal phosphate binding"/>
    <property type="evidence" value="ECO:0007669"/>
    <property type="project" value="TreeGrafter"/>
</dbReference>
<dbReference type="PANTHER" id="PTHR11773:SF1">
    <property type="entry name" value="GLYCINE DEHYDROGENASE (DECARBOXYLATING), MITOCHONDRIAL"/>
    <property type="match status" value="1"/>
</dbReference>
<dbReference type="FunFam" id="3.40.640.10:FF:000007">
    <property type="entry name" value="glycine dehydrogenase (Decarboxylating), mitochondrial"/>
    <property type="match status" value="1"/>
</dbReference>
<dbReference type="EMBL" id="JADIMZ010000154">
    <property type="protein sequence ID" value="MBO8433587.1"/>
    <property type="molecule type" value="Genomic_DNA"/>
</dbReference>
<evidence type="ECO:0000256" key="9">
    <source>
        <dbReference type="PIRSR" id="PIRSR603437-50"/>
    </source>
</evidence>